<dbReference type="PANTHER" id="PTHR11106:SF27">
    <property type="entry name" value="MACRO DOMAIN-CONTAINING PROTEIN"/>
    <property type="match status" value="1"/>
</dbReference>
<dbReference type="SUPFAM" id="SSF52949">
    <property type="entry name" value="Macro domain-like"/>
    <property type="match status" value="1"/>
</dbReference>
<dbReference type="Gene3D" id="3.40.220.10">
    <property type="entry name" value="Leucine Aminopeptidase, subunit E, domain 1"/>
    <property type="match status" value="1"/>
</dbReference>
<proteinExistence type="predicted"/>
<dbReference type="OrthoDB" id="6194521at2"/>
<dbReference type="PANTHER" id="PTHR11106">
    <property type="entry name" value="GANGLIOSIDE INDUCED DIFFERENTIATION ASSOCIATED PROTEIN 2-RELATED"/>
    <property type="match status" value="1"/>
</dbReference>
<dbReference type="EMBL" id="CP046244">
    <property type="protein sequence ID" value="QGP92131.1"/>
    <property type="molecule type" value="Genomic_DNA"/>
</dbReference>
<evidence type="ECO:0000313" key="3">
    <source>
        <dbReference type="Proteomes" id="UP000425916"/>
    </source>
</evidence>
<dbReference type="CDD" id="cd02908">
    <property type="entry name" value="Macro_OAADPr_deacetylase"/>
    <property type="match status" value="1"/>
</dbReference>
<name>A0A6I5ZRR7_9FIRM</name>
<evidence type="ECO:0000259" key="1">
    <source>
        <dbReference type="PROSITE" id="PS51154"/>
    </source>
</evidence>
<dbReference type="PROSITE" id="PS51154">
    <property type="entry name" value="MACRO"/>
    <property type="match status" value="1"/>
</dbReference>
<dbReference type="EC" id="3.5.1.-" evidence="2"/>
<feature type="domain" description="Macro" evidence="1">
    <location>
        <begin position="1"/>
        <end position="181"/>
    </location>
</feature>
<accession>A0A6I5ZRR7</accession>
<dbReference type="Proteomes" id="UP000425916">
    <property type="component" value="Chromosome"/>
</dbReference>
<dbReference type="NCBIfam" id="NF001664">
    <property type="entry name" value="PRK00431.1-6"/>
    <property type="match status" value="1"/>
</dbReference>
<dbReference type="GO" id="GO:0016787">
    <property type="term" value="F:hydrolase activity"/>
    <property type="evidence" value="ECO:0007669"/>
    <property type="project" value="UniProtKB-KW"/>
</dbReference>
<gene>
    <name evidence="2" type="primary">ymdB_1</name>
    <name evidence="2" type="ORF">MGLY_14890</name>
</gene>
<dbReference type="Pfam" id="PF01661">
    <property type="entry name" value="Macro"/>
    <property type="match status" value="1"/>
</dbReference>
<keyword evidence="2" id="KW-0378">Hydrolase</keyword>
<keyword evidence="3" id="KW-1185">Reference proteome</keyword>
<evidence type="ECO:0000313" key="2">
    <source>
        <dbReference type="EMBL" id="QGP92131.1"/>
    </source>
</evidence>
<sequence>MEVNIAGTLLKLLQGDIVEQEVEAIVNAANTGLWGGSGVDGAIHRAGGPAIAAECRRIREEQGGCPTGRAVITSGGFLKARYVIHTVGPIWHGGRQGEDELLASAYRSSLQLARERGIKSLAFPSISTGAYRFPVERAAGIAMATVKDFLTANPGTFSEVRFVLFSRPVLVAYEQALAKVLASGPQYNTR</sequence>
<dbReference type="RefSeq" id="WP_156272739.1">
    <property type="nucleotide sequence ID" value="NZ_CP046244.1"/>
</dbReference>
<dbReference type="AlphaFoldDB" id="A0A6I5ZRR7"/>
<dbReference type="InterPro" id="IPR002589">
    <property type="entry name" value="Macro_dom"/>
</dbReference>
<organism evidence="2 3">
    <name type="scientific">Neomoorella glycerini</name>
    <dbReference type="NCBI Taxonomy" id="55779"/>
    <lineage>
        <taxon>Bacteria</taxon>
        <taxon>Bacillati</taxon>
        <taxon>Bacillota</taxon>
        <taxon>Clostridia</taxon>
        <taxon>Neomoorellales</taxon>
        <taxon>Neomoorellaceae</taxon>
        <taxon>Neomoorella</taxon>
    </lineage>
</organism>
<protein>
    <submittedName>
        <fullName evidence="2">O-acetyl-ADP-ribose deacetylase</fullName>
        <ecNumber evidence="2">3.5.1.-</ecNumber>
    </submittedName>
</protein>
<reference evidence="2 3" key="1">
    <citation type="submission" date="2019-11" db="EMBL/GenBank/DDBJ databases">
        <title>Genome sequence of Moorella glycerini DSM11254.</title>
        <authorList>
            <person name="Poehlein A."/>
            <person name="Boeer T."/>
            <person name="Daniel R."/>
        </authorList>
    </citation>
    <scope>NUCLEOTIDE SEQUENCE [LARGE SCALE GENOMIC DNA]</scope>
    <source>
        <strain evidence="2 3">DSM 11254</strain>
    </source>
</reference>
<dbReference type="SMART" id="SM00506">
    <property type="entry name" value="A1pp"/>
    <property type="match status" value="1"/>
</dbReference>
<dbReference type="InterPro" id="IPR043472">
    <property type="entry name" value="Macro_dom-like"/>
</dbReference>